<accession>A0A6F9DIJ7</accession>
<proteinExistence type="evidence at transcript level"/>
<dbReference type="InterPro" id="IPR032675">
    <property type="entry name" value="LRR_dom_sf"/>
</dbReference>
<evidence type="ECO:0000313" key="2">
    <source>
        <dbReference type="EMBL" id="CAB3262786.1"/>
    </source>
</evidence>
<dbReference type="AlphaFoldDB" id="A0A6F9DIJ7"/>
<dbReference type="EMBL" id="LR786924">
    <property type="protein sequence ID" value="CAB3262786.1"/>
    <property type="molecule type" value="mRNA"/>
</dbReference>
<gene>
    <name evidence="2" type="primary">LOC100183253</name>
</gene>
<protein>
    <submittedName>
        <fullName evidence="2">Uncharacterized protein LOC100183253</fullName>
    </submittedName>
</protein>
<organism evidence="2">
    <name type="scientific">Phallusia mammillata</name>
    <dbReference type="NCBI Taxonomy" id="59560"/>
    <lineage>
        <taxon>Eukaryota</taxon>
        <taxon>Metazoa</taxon>
        <taxon>Chordata</taxon>
        <taxon>Tunicata</taxon>
        <taxon>Ascidiacea</taxon>
        <taxon>Phlebobranchia</taxon>
        <taxon>Ascidiidae</taxon>
        <taxon>Phallusia</taxon>
    </lineage>
</organism>
<dbReference type="InterPro" id="IPR050694">
    <property type="entry name" value="LRRC14/PRAME"/>
</dbReference>
<reference evidence="2" key="1">
    <citation type="submission" date="2020-04" db="EMBL/GenBank/DDBJ databases">
        <authorList>
            <person name="Neveu A P."/>
        </authorList>
    </citation>
    <scope>NUCLEOTIDE SEQUENCE</scope>
    <source>
        <tissue evidence="2">Whole embryo</tissue>
    </source>
</reference>
<dbReference type="GO" id="GO:0005737">
    <property type="term" value="C:cytoplasm"/>
    <property type="evidence" value="ECO:0007669"/>
    <property type="project" value="TreeGrafter"/>
</dbReference>
<name>A0A6F9DIJ7_9ASCI</name>
<dbReference type="PANTHER" id="PTHR14224">
    <property type="entry name" value="SIMILAR TO PREFERENTIALLY EXPRESSED ANTIGEN IN MELANOMA-LIKE 3"/>
    <property type="match status" value="1"/>
</dbReference>
<keyword evidence="1" id="KW-0677">Repeat</keyword>
<sequence>MTMDKPLTLNSICRLTLANAMFKRLIGEEDINKIHRALTQFVSGKIVPNSAVIGILQAFLLCLDSCRTLRVARTQITQETYSKTNSWGQGIHRKDSESEKQGPQRRFKTLLLARHTVHVIMATWTKAAFGQSHLIDSDLPVELTMRMRQWLASYIVDGFLMCHNLCRTSFPSIKCQHSITDWEEMQTEGRCRQRSLEHHNNLAQLDVLAVNLCKEIRSEYGLTGHPMKELDMRASSGNLQCTSTTLNSLKVALEQSRDREDDATDLKPLRVQDMPTIKLEVAMVGSTHNAHSDNLLAVLESSRKHNINISISSFRFDDVTPALTSEIIRNLVDPGLIRQLHFRHVDPTCLFQTKDALRKLTGLEEFSLSTCSFQPVTFNADETATLWNEMIGNWPKLRWLEISRICFTFKSASDVKISPSLKYLEFSEGSLSAEMLKWLTGHFEQDGTIRSLRFVRETALSNRERLWKEFTNLLSASRTSISTLSVDHCCLNDNQCDEMTQVLGSDTTTLSSPPSSLKKLTIREPHTSWRTMSDIFSTVISSSVPLFPKLHYFSALVPRMSEVSQWQRFIVPTSADCAIEVANQGDPRHFYERKLAKLASKEGRHVQIDLCWEPECDWT</sequence>
<dbReference type="Gene3D" id="3.80.10.10">
    <property type="entry name" value="Ribonuclease Inhibitor"/>
    <property type="match status" value="1"/>
</dbReference>
<dbReference type="SUPFAM" id="SSF52047">
    <property type="entry name" value="RNI-like"/>
    <property type="match status" value="1"/>
</dbReference>
<dbReference type="PANTHER" id="PTHR14224:SF37">
    <property type="entry name" value="LEUCINE-RICH REPEAT-CONTAINING PROTEIN 14"/>
    <property type="match status" value="1"/>
</dbReference>
<evidence type="ECO:0000256" key="1">
    <source>
        <dbReference type="ARBA" id="ARBA00022737"/>
    </source>
</evidence>